<accession>A0A4R5FLK2</accession>
<keyword evidence="4" id="KW-1185">Reference proteome</keyword>
<sequence>MDKSGRSGRRRVAGRHAATHARSGHGHRAIRRRGVRHRRRTRGRGLLAGAIALAGAAALLGVNQVVGGAPTATSAERPTAADGPRTAAERGSGSSPPGRSGAGASATAEAGAQVSSREVRTPAPPRTTGGAAGPEAGAASPEPAERGLVAGTGDPGDPGDVGGGVAGDPAPGGTAGHRADGPSRHTDREAAEFFRTRWGADDKAQKRLKDIRTVGGYLRIYTDLPQSAQNSATALTLCKRGLAYLRARGVGRPVVFVQAEFGENGNPVLANILGPSDTSCRITYPAPG</sequence>
<feature type="compositionally biased region" description="Gly residues" evidence="1">
    <location>
        <begin position="153"/>
        <end position="166"/>
    </location>
</feature>
<feature type="compositionally biased region" description="Low complexity" evidence="1">
    <location>
        <begin position="89"/>
        <end position="112"/>
    </location>
</feature>
<keyword evidence="2" id="KW-0472">Membrane</keyword>
<name>A0A4R5FLK2_9ACTN</name>
<evidence type="ECO:0000313" key="4">
    <source>
        <dbReference type="Proteomes" id="UP000295136"/>
    </source>
</evidence>
<reference evidence="3 4" key="1">
    <citation type="submission" date="2019-03" db="EMBL/GenBank/DDBJ databases">
        <title>Draft genome sequences of novel Actinobacteria.</title>
        <authorList>
            <person name="Sahin N."/>
            <person name="Ay H."/>
            <person name="Saygin H."/>
        </authorList>
    </citation>
    <scope>NUCLEOTIDE SEQUENCE [LARGE SCALE GENOMIC DNA]</scope>
    <source>
        <strain evidence="3 4">6K102</strain>
    </source>
</reference>
<dbReference type="EMBL" id="SMLD01000037">
    <property type="protein sequence ID" value="TDE53542.1"/>
    <property type="molecule type" value="Genomic_DNA"/>
</dbReference>
<keyword evidence="2" id="KW-0812">Transmembrane</keyword>
<proteinExistence type="predicted"/>
<evidence type="ECO:0000256" key="1">
    <source>
        <dbReference type="SAM" id="MobiDB-lite"/>
    </source>
</evidence>
<comment type="caution">
    <text evidence="3">The sequence shown here is derived from an EMBL/GenBank/DDBJ whole genome shotgun (WGS) entry which is preliminary data.</text>
</comment>
<evidence type="ECO:0000256" key="2">
    <source>
        <dbReference type="SAM" id="Phobius"/>
    </source>
</evidence>
<feature type="region of interest" description="Disordered" evidence="1">
    <location>
        <begin position="1"/>
        <end position="41"/>
    </location>
</feature>
<feature type="region of interest" description="Disordered" evidence="1">
    <location>
        <begin position="70"/>
        <end position="186"/>
    </location>
</feature>
<keyword evidence="2" id="KW-1133">Transmembrane helix</keyword>
<feature type="compositionally biased region" description="Low complexity" evidence="1">
    <location>
        <begin position="126"/>
        <end position="152"/>
    </location>
</feature>
<protein>
    <submittedName>
        <fullName evidence="3">Uncharacterized protein</fullName>
    </submittedName>
</protein>
<dbReference type="RefSeq" id="WP_132631215.1">
    <property type="nucleotide sequence ID" value="NZ_SMLD01000037.1"/>
</dbReference>
<gene>
    <name evidence="3" type="ORF">E1295_16800</name>
</gene>
<organism evidence="3 4">
    <name type="scientific">Nonomuraea mesophila</name>
    <dbReference type="NCBI Taxonomy" id="2530382"/>
    <lineage>
        <taxon>Bacteria</taxon>
        <taxon>Bacillati</taxon>
        <taxon>Actinomycetota</taxon>
        <taxon>Actinomycetes</taxon>
        <taxon>Streptosporangiales</taxon>
        <taxon>Streptosporangiaceae</taxon>
        <taxon>Nonomuraea</taxon>
    </lineage>
</organism>
<feature type="transmembrane region" description="Helical" evidence="2">
    <location>
        <begin position="46"/>
        <end position="66"/>
    </location>
</feature>
<dbReference type="AlphaFoldDB" id="A0A4R5FLK2"/>
<feature type="compositionally biased region" description="Basic and acidic residues" evidence="1">
    <location>
        <begin position="177"/>
        <end position="186"/>
    </location>
</feature>
<evidence type="ECO:0000313" key="3">
    <source>
        <dbReference type="EMBL" id="TDE53542.1"/>
    </source>
</evidence>
<dbReference type="Proteomes" id="UP000295136">
    <property type="component" value="Unassembled WGS sequence"/>
</dbReference>